<feature type="transmembrane region" description="Helical" evidence="8">
    <location>
        <begin position="264"/>
        <end position="286"/>
    </location>
</feature>
<dbReference type="EMBL" id="AP028127">
    <property type="protein sequence ID" value="BEH91879.1"/>
    <property type="molecule type" value="Genomic_DNA"/>
</dbReference>
<dbReference type="PANTHER" id="PTHR30472:SF27">
    <property type="entry name" value="PETROBACTIN IMPORT SYSTEM PERMEASE PROTEIN YCLN"/>
    <property type="match status" value="1"/>
</dbReference>
<evidence type="ECO:0000256" key="6">
    <source>
        <dbReference type="ARBA" id="ARBA00022989"/>
    </source>
</evidence>
<organism evidence="9 10">
    <name type="scientific">Turicibacter faecis</name>
    <dbReference type="NCBI Taxonomy" id="2963365"/>
    <lineage>
        <taxon>Bacteria</taxon>
        <taxon>Bacillati</taxon>
        <taxon>Bacillota</taxon>
        <taxon>Erysipelotrichia</taxon>
        <taxon>Erysipelotrichales</taxon>
        <taxon>Turicibacteraceae</taxon>
        <taxon>Turicibacter</taxon>
    </lineage>
</organism>
<keyword evidence="3" id="KW-0813">Transport</keyword>
<keyword evidence="10" id="KW-1185">Reference proteome</keyword>
<protein>
    <submittedName>
        <fullName evidence="9">Iron ABC transporter permease</fullName>
    </submittedName>
</protein>
<evidence type="ECO:0000256" key="1">
    <source>
        <dbReference type="ARBA" id="ARBA00004651"/>
    </source>
</evidence>
<feature type="transmembrane region" description="Helical" evidence="8">
    <location>
        <begin position="78"/>
        <end position="100"/>
    </location>
</feature>
<dbReference type="CDD" id="cd06550">
    <property type="entry name" value="TM_ABC_iron-siderophores_like"/>
    <property type="match status" value="1"/>
</dbReference>
<evidence type="ECO:0000256" key="4">
    <source>
        <dbReference type="ARBA" id="ARBA00022475"/>
    </source>
</evidence>
<feature type="transmembrane region" description="Helical" evidence="8">
    <location>
        <begin position="46"/>
        <end position="66"/>
    </location>
</feature>
<name>A0ABM8IR34_9FIRM</name>
<comment type="subcellular location">
    <subcellularLocation>
        <location evidence="1">Cell membrane</location>
        <topology evidence="1">Multi-pass membrane protein</topology>
    </subcellularLocation>
</comment>
<feature type="transmembrane region" description="Helical" evidence="8">
    <location>
        <begin position="177"/>
        <end position="197"/>
    </location>
</feature>
<keyword evidence="7 8" id="KW-0472">Membrane</keyword>
<evidence type="ECO:0000256" key="7">
    <source>
        <dbReference type="ARBA" id="ARBA00023136"/>
    </source>
</evidence>
<comment type="similarity">
    <text evidence="2">Belongs to the binding-protein-dependent transport system permease family. FecCD subfamily.</text>
</comment>
<dbReference type="InterPro" id="IPR000522">
    <property type="entry name" value="ABC_transptr_permease_BtuC"/>
</dbReference>
<dbReference type="PANTHER" id="PTHR30472">
    <property type="entry name" value="FERRIC ENTEROBACTIN TRANSPORT SYSTEM PERMEASE PROTEIN"/>
    <property type="match status" value="1"/>
</dbReference>
<dbReference type="RefSeq" id="WP_161832889.1">
    <property type="nucleotide sequence ID" value="NZ_AP028127.1"/>
</dbReference>
<keyword evidence="5 8" id="KW-0812">Transmembrane</keyword>
<evidence type="ECO:0000256" key="5">
    <source>
        <dbReference type="ARBA" id="ARBA00022692"/>
    </source>
</evidence>
<evidence type="ECO:0000256" key="3">
    <source>
        <dbReference type="ARBA" id="ARBA00022448"/>
    </source>
</evidence>
<keyword evidence="6 8" id="KW-1133">Transmembrane helix</keyword>
<dbReference type="InterPro" id="IPR037294">
    <property type="entry name" value="ABC_BtuC-like"/>
</dbReference>
<keyword evidence="4" id="KW-1003">Cell membrane</keyword>
<dbReference type="Pfam" id="PF01032">
    <property type="entry name" value="FecCD"/>
    <property type="match status" value="1"/>
</dbReference>
<sequence>MRKRYLIILLGVLSVISVFIGASDVTLSSILNGDSQQLYILFISRIPRLLSVCVTGVGMGICGLIMQQLTRNKFVSPTTAATMDFAKLGMLIAMVFFAGASLVHKMVFAFICSLLGTFLFMGIMKQVKFRNSLFIPLIGMMLGNVVNSITSFIAYQFDLVQNISSWAQGDFTNIMKGNYELLYLSIPLVFIAFLYANKFTIAGMGEDFSANLGLNHKWVVNVGLTIIALITSVIIITVGSIPFIGLIVPNVVSMYLGDNLKRGLWHTALMGALFLLACDVIGRIVIYPYEVSIGLTVGVIGSIIFLYMLMRRGSNASA</sequence>
<accession>A0ABM8IR34</accession>
<dbReference type="Proteomes" id="UP001432099">
    <property type="component" value="Chromosome"/>
</dbReference>
<feature type="transmembrane region" description="Helical" evidence="8">
    <location>
        <begin position="218"/>
        <end position="244"/>
    </location>
</feature>
<dbReference type="SUPFAM" id="SSF81345">
    <property type="entry name" value="ABC transporter involved in vitamin B12 uptake, BtuC"/>
    <property type="match status" value="1"/>
</dbReference>
<dbReference type="Gene3D" id="1.10.3470.10">
    <property type="entry name" value="ABC transporter involved in vitamin B12 uptake, BtuC"/>
    <property type="match status" value="1"/>
</dbReference>
<evidence type="ECO:0000256" key="2">
    <source>
        <dbReference type="ARBA" id="ARBA00007935"/>
    </source>
</evidence>
<reference evidence="9" key="1">
    <citation type="journal article" date="2024" name="Int. J. Syst. Evol. Microbiol.">
        <title>Turicibacter faecis sp. nov., isolated from faeces of heart failure mouse model.</title>
        <authorList>
            <person name="Imamura Y."/>
            <person name="Motooka D."/>
            <person name="Nakajima Y."/>
            <person name="Ito S."/>
            <person name="Kitakaze M."/>
            <person name="Iida T."/>
            <person name="Nakamura S."/>
        </authorList>
    </citation>
    <scope>NUCLEOTIDE SEQUENCE</scope>
    <source>
        <strain evidence="9">TC023</strain>
    </source>
</reference>
<evidence type="ECO:0000256" key="8">
    <source>
        <dbReference type="SAM" id="Phobius"/>
    </source>
</evidence>
<evidence type="ECO:0000313" key="9">
    <source>
        <dbReference type="EMBL" id="BEH91879.1"/>
    </source>
</evidence>
<gene>
    <name evidence="9" type="ORF">T23_19810</name>
</gene>
<feature type="transmembrane region" description="Helical" evidence="8">
    <location>
        <begin position="133"/>
        <end position="157"/>
    </location>
</feature>
<feature type="transmembrane region" description="Helical" evidence="8">
    <location>
        <begin position="106"/>
        <end position="124"/>
    </location>
</feature>
<feature type="transmembrane region" description="Helical" evidence="8">
    <location>
        <begin position="293"/>
        <end position="310"/>
    </location>
</feature>
<evidence type="ECO:0000313" key="10">
    <source>
        <dbReference type="Proteomes" id="UP001432099"/>
    </source>
</evidence>
<proteinExistence type="inferred from homology"/>